<dbReference type="STRING" id="1399147.P618_200527"/>
<keyword evidence="2" id="KW-1185">Reference proteome</keyword>
<evidence type="ECO:0008006" key="3">
    <source>
        <dbReference type="Google" id="ProtNLM"/>
    </source>
</evidence>
<proteinExistence type="predicted"/>
<gene>
    <name evidence="1" type="ORF">P618_200527</name>
</gene>
<organism evidence="1 2">
    <name type="scientific">Holospora obtusa F1</name>
    <dbReference type="NCBI Taxonomy" id="1399147"/>
    <lineage>
        <taxon>Bacteria</taxon>
        <taxon>Pseudomonadati</taxon>
        <taxon>Pseudomonadota</taxon>
        <taxon>Alphaproteobacteria</taxon>
        <taxon>Holosporales</taxon>
        <taxon>Holosporaceae</taxon>
        <taxon>Holospora</taxon>
    </lineage>
</organism>
<dbReference type="OrthoDB" id="9803878at2"/>
<comment type="caution">
    <text evidence="1">The sequence shown here is derived from an EMBL/GenBank/DDBJ whole genome shotgun (WGS) entry which is preliminary data.</text>
</comment>
<evidence type="ECO:0000313" key="2">
    <source>
        <dbReference type="Proteomes" id="UP000019112"/>
    </source>
</evidence>
<dbReference type="Proteomes" id="UP000019112">
    <property type="component" value="Unassembled WGS sequence"/>
</dbReference>
<dbReference type="AlphaFoldDB" id="W6TH79"/>
<evidence type="ECO:0000313" key="1">
    <source>
        <dbReference type="EMBL" id="ETZ07295.1"/>
    </source>
</evidence>
<name>W6TH79_HOLOB</name>
<accession>W6TH79</accession>
<protein>
    <recommendedName>
        <fullName evidence="3">Integrase catalytic domain-containing protein</fullName>
    </recommendedName>
</protein>
<dbReference type="EMBL" id="AWTR02000054">
    <property type="protein sequence ID" value="ETZ07295.1"/>
    <property type="molecule type" value="Genomic_DNA"/>
</dbReference>
<reference evidence="1 2" key="1">
    <citation type="journal article" date="2014" name="FEMS Microbiol. Lett.">
        <title>Draft genome sequences of three Holospora species (Holospora obtusa, Holospora undulata, and Holospora elegans), endonuclear symbiotic bacteria of the ciliate Paramecium caudatum.</title>
        <authorList>
            <person name="Dohra H."/>
            <person name="Tanaka K."/>
            <person name="Suzuki T."/>
            <person name="Fujishima M."/>
            <person name="Suzuki H."/>
        </authorList>
    </citation>
    <scope>NUCLEOTIDE SEQUENCE [LARGE SCALE GENOMIC DNA]</scope>
    <source>
        <strain evidence="1 2">F1</strain>
    </source>
</reference>
<sequence length="92" mass="11071">MNRTQEASVNNFYDASHDQLKQHLHAYLMVYNFAKRLQAIKGKTLWQLILNQWIIYPQYFTIHPDHILLRLNSIYKDRGWGRKGKKLSAKKR</sequence>
<dbReference type="eggNOG" id="COG2801">
    <property type="taxonomic scope" value="Bacteria"/>
</dbReference>